<dbReference type="PANTHER" id="PTHR43827">
    <property type="entry name" value="2,5-DIKETO-D-GLUCONIC ACID REDUCTASE"/>
    <property type="match status" value="1"/>
</dbReference>
<protein>
    <submittedName>
        <fullName evidence="8">Aldo/keto reductase</fullName>
    </submittedName>
</protein>
<feature type="active site" description="Proton donor" evidence="4">
    <location>
        <position position="53"/>
    </location>
</feature>
<evidence type="ECO:0000256" key="4">
    <source>
        <dbReference type="PIRSR" id="PIRSR000097-1"/>
    </source>
</evidence>
<keyword evidence="2" id="KW-0521">NADP</keyword>
<dbReference type="Gene3D" id="3.20.20.100">
    <property type="entry name" value="NADP-dependent oxidoreductase domain"/>
    <property type="match status" value="1"/>
</dbReference>
<dbReference type="PROSITE" id="PS00062">
    <property type="entry name" value="ALDOKETO_REDUCTASE_2"/>
    <property type="match status" value="1"/>
</dbReference>
<dbReference type="SUPFAM" id="SSF51430">
    <property type="entry name" value="NAD(P)-linked oxidoreductase"/>
    <property type="match status" value="1"/>
</dbReference>
<dbReference type="GO" id="GO:0016616">
    <property type="term" value="F:oxidoreductase activity, acting on the CH-OH group of donors, NAD or NADP as acceptor"/>
    <property type="evidence" value="ECO:0007669"/>
    <property type="project" value="UniProtKB-ARBA"/>
</dbReference>
<dbReference type="PIRSF" id="PIRSF000097">
    <property type="entry name" value="AKR"/>
    <property type="match status" value="1"/>
</dbReference>
<dbReference type="EMBL" id="JAAGPU010000043">
    <property type="protein sequence ID" value="NEU06406.1"/>
    <property type="molecule type" value="Genomic_DNA"/>
</dbReference>
<dbReference type="InterPro" id="IPR044500">
    <property type="entry name" value="AKR5G"/>
</dbReference>
<evidence type="ECO:0000256" key="3">
    <source>
        <dbReference type="ARBA" id="ARBA00023002"/>
    </source>
</evidence>
<feature type="binding site" evidence="5">
    <location>
        <position position="111"/>
    </location>
    <ligand>
        <name>substrate</name>
    </ligand>
</feature>
<dbReference type="Pfam" id="PF00248">
    <property type="entry name" value="Aldo_ket_red"/>
    <property type="match status" value="1"/>
</dbReference>
<reference evidence="8 9" key="1">
    <citation type="submission" date="2020-02" db="EMBL/GenBank/DDBJ databases">
        <title>Genome assembly of a novel Clostridium senegalense strain.</title>
        <authorList>
            <person name="Gupta T.B."/>
            <person name="Jauregui R."/>
            <person name="Maclean P."/>
            <person name="Nawarathana A."/>
            <person name="Brightwell G."/>
        </authorList>
    </citation>
    <scope>NUCLEOTIDE SEQUENCE [LARGE SCALE GENOMIC DNA]</scope>
    <source>
        <strain evidence="8 9">AGRFS4</strain>
    </source>
</reference>
<dbReference type="RefSeq" id="WP_199870842.1">
    <property type="nucleotide sequence ID" value="NZ_JAAGPU010000043.1"/>
</dbReference>
<evidence type="ECO:0000313" key="9">
    <source>
        <dbReference type="Proteomes" id="UP000481872"/>
    </source>
</evidence>
<dbReference type="FunFam" id="3.20.20.100:FF:000015">
    <property type="entry name" value="Oxidoreductase, aldo/keto reductase family"/>
    <property type="match status" value="1"/>
</dbReference>
<name>A0A6M0H6Q2_9CLOT</name>
<dbReference type="InterPro" id="IPR036812">
    <property type="entry name" value="NAD(P)_OxRdtase_dom_sf"/>
</dbReference>
<dbReference type="CDD" id="cd19157">
    <property type="entry name" value="AKR_AKR5G1-3"/>
    <property type="match status" value="1"/>
</dbReference>
<evidence type="ECO:0000259" key="7">
    <source>
        <dbReference type="Pfam" id="PF00248"/>
    </source>
</evidence>
<comment type="similarity">
    <text evidence="1">Belongs to the aldo/keto reductase family.</text>
</comment>
<proteinExistence type="inferred from homology"/>
<evidence type="ECO:0000256" key="1">
    <source>
        <dbReference type="ARBA" id="ARBA00007905"/>
    </source>
</evidence>
<keyword evidence="3" id="KW-0560">Oxidoreductase</keyword>
<dbReference type="Proteomes" id="UP000481872">
    <property type="component" value="Unassembled WGS sequence"/>
</dbReference>
<dbReference type="PROSITE" id="PS00063">
    <property type="entry name" value="ALDOKETO_REDUCTASE_3"/>
    <property type="match status" value="1"/>
</dbReference>
<organism evidence="8 9">
    <name type="scientific">Clostridium senegalense</name>
    <dbReference type="NCBI Taxonomy" id="1465809"/>
    <lineage>
        <taxon>Bacteria</taxon>
        <taxon>Bacillati</taxon>
        <taxon>Bacillota</taxon>
        <taxon>Clostridia</taxon>
        <taxon>Eubacteriales</taxon>
        <taxon>Clostridiaceae</taxon>
        <taxon>Clostridium</taxon>
    </lineage>
</organism>
<evidence type="ECO:0000313" key="8">
    <source>
        <dbReference type="EMBL" id="NEU06406.1"/>
    </source>
</evidence>
<evidence type="ECO:0000256" key="2">
    <source>
        <dbReference type="ARBA" id="ARBA00022857"/>
    </source>
</evidence>
<dbReference type="InterPro" id="IPR018170">
    <property type="entry name" value="Aldo/ket_reductase_CS"/>
</dbReference>
<dbReference type="PRINTS" id="PR00069">
    <property type="entry name" value="ALDKETRDTASE"/>
</dbReference>
<evidence type="ECO:0000256" key="5">
    <source>
        <dbReference type="PIRSR" id="PIRSR000097-2"/>
    </source>
</evidence>
<accession>A0A6M0H6Q2</accession>
<feature type="domain" description="NADP-dependent oxidoreductase" evidence="7">
    <location>
        <begin position="19"/>
        <end position="260"/>
    </location>
</feature>
<evidence type="ECO:0000256" key="6">
    <source>
        <dbReference type="PIRSR" id="PIRSR000097-3"/>
    </source>
</evidence>
<feature type="site" description="Lowers pKa of active site Tyr" evidence="6">
    <location>
        <position position="78"/>
    </location>
</feature>
<dbReference type="InterPro" id="IPR020471">
    <property type="entry name" value="AKR"/>
</dbReference>
<sequence length="277" mass="32065">MKDIKGYTTLNNGVKMPWLGFGTYKVEDGHTVIESVKEALRIGYRNIDTASYYDNEEGVGIAIKESGLSREEIFLVSKVWNSDQGYEKTLKAFETSIKKLGTDYLDLYLIHWPNLLHNESWRALEKLYKEGYIKAIGISNFTVKHLKNLMADAEIMPMINQVEFHPLLIQNELRQFCKKNNIQLEAWSPLMRGKIFDNKLLKELAKKYGKTIAQIVLRWDLQMGVVTIPKSTNITRIKENSQIFDFEISEEDLFKIQQLDKGIRIGSDPDKVYKYGI</sequence>
<dbReference type="AlphaFoldDB" id="A0A6M0H6Q2"/>
<gene>
    <name evidence="8" type="ORF">G3M99_16455</name>
</gene>
<dbReference type="InterPro" id="IPR023210">
    <property type="entry name" value="NADP_OxRdtase_dom"/>
</dbReference>
<keyword evidence="9" id="KW-1185">Reference proteome</keyword>
<comment type="caution">
    <text evidence="8">The sequence shown here is derived from an EMBL/GenBank/DDBJ whole genome shotgun (WGS) entry which is preliminary data.</text>
</comment>
<dbReference type="PANTHER" id="PTHR43827:SF3">
    <property type="entry name" value="NADP-DEPENDENT OXIDOREDUCTASE DOMAIN-CONTAINING PROTEIN"/>
    <property type="match status" value="1"/>
</dbReference>